<keyword evidence="3" id="KW-1185">Reference proteome</keyword>
<protein>
    <submittedName>
        <fullName evidence="2">Uncharacterized protein</fullName>
    </submittedName>
</protein>
<dbReference type="EMBL" id="ML122254">
    <property type="protein sequence ID" value="RPD64070.1"/>
    <property type="molecule type" value="Genomic_DNA"/>
</dbReference>
<evidence type="ECO:0000313" key="3">
    <source>
        <dbReference type="Proteomes" id="UP000313359"/>
    </source>
</evidence>
<dbReference type="Proteomes" id="UP000313359">
    <property type="component" value="Unassembled WGS sequence"/>
</dbReference>
<reference evidence="2" key="1">
    <citation type="journal article" date="2018" name="Genome Biol. Evol.">
        <title>Genomics and development of Lentinus tigrinus, a white-rot wood-decaying mushroom with dimorphic fruiting bodies.</title>
        <authorList>
            <person name="Wu B."/>
            <person name="Xu Z."/>
            <person name="Knudson A."/>
            <person name="Carlson A."/>
            <person name="Chen N."/>
            <person name="Kovaka S."/>
            <person name="LaButti K."/>
            <person name="Lipzen A."/>
            <person name="Pennachio C."/>
            <person name="Riley R."/>
            <person name="Schakwitz W."/>
            <person name="Umezawa K."/>
            <person name="Ohm R.A."/>
            <person name="Grigoriev I.V."/>
            <person name="Nagy L.G."/>
            <person name="Gibbons J."/>
            <person name="Hibbett D."/>
        </authorList>
    </citation>
    <scope>NUCLEOTIDE SEQUENCE [LARGE SCALE GENOMIC DNA]</scope>
    <source>
        <strain evidence="2">ALCF2SS1-6</strain>
    </source>
</reference>
<evidence type="ECO:0000256" key="1">
    <source>
        <dbReference type="SAM" id="Phobius"/>
    </source>
</evidence>
<keyword evidence="1" id="KW-1133">Transmembrane helix</keyword>
<evidence type="ECO:0000313" key="2">
    <source>
        <dbReference type="EMBL" id="RPD64070.1"/>
    </source>
</evidence>
<name>A0A5C2SKB6_9APHY</name>
<proteinExistence type="predicted"/>
<feature type="transmembrane region" description="Helical" evidence="1">
    <location>
        <begin position="89"/>
        <end position="110"/>
    </location>
</feature>
<keyword evidence="1" id="KW-0812">Transmembrane</keyword>
<accession>A0A5C2SKB6</accession>
<sequence>MITSHLCIDRLFSNPSLRTSTLPVYHEVGISREEYHQTSVCAHNPWWSVLRGPHSQLARLWFMDVFTWTIFLVWMALNHLRHVSLVMDYPVFALMYQLCWFIPFCFGHGVTH</sequence>
<dbReference type="AlphaFoldDB" id="A0A5C2SKB6"/>
<feature type="transmembrane region" description="Helical" evidence="1">
    <location>
        <begin position="60"/>
        <end position="77"/>
    </location>
</feature>
<gene>
    <name evidence="2" type="ORF">L227DRAFT_316958</name>
</gene>
<keyword evidence="1" id="KW-0472">Membrane</keyword>
<organism evidence="2 3">
    <name type="scientific">Lentinus tigrinus ALCF2SS1-6</name>
    <dbReference type="NCBI Taxonomy" id="1328759"/>
    <lineage>
        <taxon>Eukaryota</taxon>
        <taxon>Fungi</taxon>
        <taxon>Dikarya</taxon>
        <taxon>Basidiomycota</taxon>
        <taxon>Agaricomycotina</taxon>
        <taxon>Agaricomycetes</taxon>
        <taxon>Polyporales</taxon>
        <taxon>Polyporaceae</taxon>
        <taxon>Lentinus</taxon>
    </lineage>
</organism>